<evidence type="ECO:0000256" key="1">
    <source>
        <dbReference type="SAM" id="MobiDB-lite"/>
    </source>
</evidence>
<evidence type="ECO:0000313" key="3">
    <source>
        <dbReference type="Proteomes" id="UP000044071"/>
    </source>
</evidence>
<protein>
    <submittedName>
        <fullName evidence="2">Uncharacterized protein</fullName>
    </submittedName>
</protein>
<proteinExistence type="predicted"/>
<dbReference type="AlphaFoldDB" id="A0A078KUA4"/>
<dbReference type="RefSeq" id="WP_043874465.1">
    <property type="nucleotide sequence ID" value="NZ_CCVW01000002.1"/>
</dbReference>
<feature type="compositionally biased region" description="Basic and acidic residues" evidence="1">
    <location>
        <begin position="277"/>
        <end position="291"/>
    </location>
</feature>
<gene>
    <name evidence="2" type="ORF">BN59_02327</name>
</gene>
<organism evidence="2 3">
    <name type="scientific">Legionella massiliensis</name>
    <dbReference type="NCBI Taxonomy" id="1034943"/>
    <lineage>
        <taxon>Bacteria</taxon>
        <taxon>Pseudomonadati</taxon>
        <taxon>Pseudomonadota</taxon>
        <taxon>Gammaproteobacteria</taxon>
        <taxon>Legionellales</taxon>
        <taxon>Legionellaceae</taxon>
        <taxon>Legionella</taxon>
    </lineage>
</organism>
<accession>A0A078KUA4</accession>
<feature type="region of interest" description="Disordered" evidence="1">
    <location>
        <begin position="264"/>
        <end position="301"/>
    </location>
</feature>
<dbReference type="EMBL" id="CCSB01000002">
    <property type="protein sequence ID" value="CDZ78030.1"/>
    <property type="molecule type" value="Genomic_DNA"/>
</dbReference>
<name>A0A078KUA4_9GAMM</name>
<sequence length="301" mass="33310">MGKRSEKILKPKLSGLAGKDKPLAFIVQSPHDRNNPDPTLRNAVKFLPTKTFVGDLGFGMLNKAAIEFSESTGASFKKVIKPGPMKPQITVWFEAHGAPGWLFGADKSQASEFEGTVQFVGFIHALEAYLNTEVNHIVLSGCYTGCEFNNGSDYFISPARMLSILLPGKEIVGFIGQHAKGKVSHVYSYSEGFGYEERRVNPEEASIVFQDGMAIESLSKKELYCDHGYTPEFILEGCHLDPELDASDYYLPCAVLEEMQEKQLEAAPDSYGATQERQARDFVEAHPELLERAPQPARGPR</sequence>
<dbReference type="OrthoDB" id="5654352at2"/>
<keyword evidence="3" id="KW-1185">Reference proteome</keyword>
<reference evidence="2 3" key="1">
    <citation type="submission" date="2014-06" db="EMBL/GenBank/DDBJ databases">
        <authorList>
            <person name="Urmite Genomes Urmite Genomes"/>
        </authorList>
    </citation>
    <scope>NUCLEOTIDE SEQUENCE [LARGE SCALE GENOMIC DNA]</scope>
</reference>
<dbReference type="Proteomes" id="UP000044071">
    <property type="component" value="Unassembled WGS sequence"/>
</dbReference>
<evidence type="ECO:0000313" key="2">
    <source>
        <dbReference type="EMBL" id="CDZ78030.1"/>
    </source>
</evidence>